<dbReference type="GO" id="GO:0000155">
    <property type="term" value="F:phosphorelay sensor kinase activity"/>
    <property type="evidence" value="ECO:0007669"/>
    <property type="project" value="InterPro"/>
</dbReference>
<evidence type="ECO:0000256" key="1">
    <source>
        <dbReference type="ARBA" id="ARBA00000085"/>
    </source>
</evidence>
<dbReference type="InterPro" id="IPR000014">
    <property type="entry name" value="PAS"/>
</dbReference>
<evidence type="ECO:0000313" key="19">
    <source>
        <dbReference type="Proteomes" id="UP001226762"/>
    </source>
</evidence>
<dbReference type="SMART" id="SM00091">
    <property type="entry name" value="PAS"/>
    <property type="match status" value="1"/>
</dbReference>
<reference evidence="18" key="1">
    <citation type="submission" date="2022-07" db="EMBL/GenBank/DDBJ databases">
        <authorList>
            <person name="Otstavnykh N."/>
            <person name="Isaeva M."/>
            <person name="Bystritskaya E."/>
        </authorList>
    </citation>
    <scope>NUCLEOTIDE SEQUENCE</scope>
    <source>
        <strain evidence="18">KCTC 52189</strain>
    </source>
</reference>
<keyword evidence="13" id="KW-0472">Membrane</keyword>
<dbReference type="Pfam" id="PF00512">
    <property type="entry name" value="HisKA"/>
    <property type="match status" value="1"/>
</dbReference>
<dbReference type="PROSITE" id="PS50112">
    <property type="entry name" value="PAS"/>
    <property type="match status" value="1"/>
</dbReference>
<dbReference type="InterPro" id="IPR000700">
    <property type="entry name" value="PAS-assoc_C"/>
</dbReference>
<comment type="caution">
    <text evidence="18">The sequence shown here is derived from an EMBL/GenBank/DDBJ whole genome shotgun (WGS) entry which is preliminary data.</text>
</comment>
<proteinExistence type="predicted"/>
<evidence type="ECO:0000256" key="7">
    <source>
        <dbReference type="ARBA" id="ARBA00022840"/>
    </source>
</evidence>
<dbReference type="Pfam" id="PF00072">
    <property type="entry name" value="Response_reg"/>
    <property type="match status" value="1"/>
</dbReference>
<dbReference type="PRINTS" id="PR00344">
    <property type="entry name" value="BCTRLSENSOR"/>
</dbReference>
<dbReference type="FunFam" id="1.10.287.130:FF:000002">
    <property type="entry name" value="Two-component osmosensing histidine kinase"/>
    <property type="match status" value="1"/>
</dbReference>
<dbReference type="InterPro" id="IPR005467">
    <property type="entry name" value="His_kinase_dom"/>
</dbReference>
<dbReference type="AlphaFoldDB" id="A0AAE4B4E3"/>
<dbReference type="InterPro" id="IPR003594">
    <property type="entry name" value="HATPase_dom"/>
</dbReference>
<evidence type="ECO:0000256" key="13">
    <source>
        <dbReference type="SAM" id="Phobius"/>
    </source>
</evidence>
<keyword evidence="5" id="KW-0547">Nucleotide-binding</keyword>
<keyword evidence="4" id="KW-0808">Transferase</keyword>
<dbReference type="CDD" id="cd17546">
    <property type="entry name" value="REC_hyHK_CKI1_RcsC-like"/>
    <property type="match status" value="1"/>
</dbReference>
<dbReference type="Gene3D" id="3.30.450.20">
    <property type="entry name" value="PAS domain"/>
    <property type="match status" value="1"/>
</dbReference>
<dbReference type="PANTHER" id="PTHR45339:SF1">
    <property type="entry name" value="HYBRID SIGNAL TRANSDUCTION HISTIDINE KINASE J"/>
    <property type="match status" value="1"/>
</dbReference>
<evidence type="ECO:0000259" key="16">
    <source>
        <dbReference type="PROSITE" id="PS50112"/>
    </source>
</evidence>
<dbReference type="GO" id="GO:0005524">
    <property type="term" value="F:ATP binding"/>
    <property type="evidence" value="ECO:0007669"/>
    <property type="project" value="UniProtKB-KW"/>
</dbReference>
<dbReference type="Pfam" id="PF02518">
    <property type="entry name" value="HATPase_c"/>
    <property type="match status" value="1"/>
</dbReference>
<keyword evidence="13" id="KW-0812">Transmembrane</keyword>
<dbReference type="CDD" id="cd16922">
    <property type="entry name" value="HATPase_EvgS-ArcB-TorS-like"/>
    <property type="match status" value="1"/>
</dbReference>
<dbReference type="InterPro" id="IPR036890">
    <property type="entry name" value="HATPase_C_sf"/>
</dbReference>
<dbReference type="Gene3D" id="3.30.565.10">
    <property type="entry name" value="Histidine kinase-like ATPase, C-terminal domain"/>
    <property type="match status" value="1"/>
</dbReference>
<keyword evidence="13" id="KW-1133">Transmembrane helix</keyword>
<dbReference type="SMART" id="SM00387">
    <property type="entry name" value="HATPase_c"/>
    <property type="match status" value="1"/>
</dbReference>
<evidence type="ECO:0000256" key="11">
    <source>
        <dbReference type="PROSITE-ProRule" id="PRU00169"/>
    </source>
</evidence>
<dbReference type="InterPro" id="IPR004358">
    <property type="entry name" value="Sig_transdc_His_kin-like_C"/>
</dbReference>
<feature type="transmembrane region" description="Helical" evidence="13">
    <location>
        <begin position="124"/>
        <end position="145"/>
    </location>
</feature>
<comment type="catalytic activity">
    <reaction evidence="1">
        <text>ATP + protein L-histidine = ADP + protein N-phospho-L-histidine.</text>
        <dbReference type="EC" id="2.7.13.3"/>
    </reaction>
</comment>
<dbReference type="InterPro" id="IPR013656">
    <property type="entry name" value="PAS_4"/>
</dbReference>
<dbReference type="EC" id="2.7.13.3" evidence="2"/>
<evidence type="ECO:0000256" key="2">
    <source>
        <dbReference type="ARBA" id="ARBA00012438"/>
    </source>
</evidence>
<organism evidence="18 19">
    <name type="scientific">Marimonas arenosa</name>
    <dbReference type="NCBI Taxonomy" id="1795305"/>
    <lineage>
        <taxon>Bacteria</taxon>
        <taxon>Pseudomonadati</taxon>
        <taxon>Pseudomonadota</taxon>
        <taxon>Alphaproteobacteria</taxon>
        <taxon>Rhodobacterales</taxon>
        <taxon>Paracoccaceae</taxon>
        <taxon>Marimonas</taxon>
    </lineage>
</organism>
<dbReference type="InterPro" id="IPR001789">
    <property type="entry name" value="Sig_transdc_resp-reg_receiver"/>
</dbReference>
<reference evidence="18" key="2">
    <citation type="submission" date="2023-02" db="EMBL/GenBank/DDBJ databases">
        <title>'Rhodoalgimonas zhirmunskyi' gen. nov., isolated from a red alga.</title>
        <authorList>
            <person name="Nedashkovskaya O.I."/>
            <person name="Otstavnykh N.Y."/>
            <person name="Bystritskaya E.P."/>
            <person name="Balabanova L.A."/>
            <person name="Isaeva M.P."/>
        </authorList>
    </citation>
    <scope>NUCLEOTIDE SEQUENCE</scope>
    <source>
        <strain evidence="18">KCTC 52189</strain>
    </source>
</reference>
<dbReference type="EMBL" id="JANHAX010000004">
    <property type="protein sequence ID" value="MDQ2090963.1"/>
    <property type="molecule type" value="Genomic_DNA"/>
</dbReference>
<evidence type="ECO:0000256" key="5">
    <source>
        <dbReference type="ARBA" id="ARBA00022741"/>
    </source>
</evidence>
<dbReference type="Proteomes" id="UP001226762">
    <property type="component" value="Unassembled WGS sequence"/>
</dbReference>
<dbReference type="InterPro" id="IPR001610">
    <property type="entry name" value="PAC"/>
</dbReference>
<feature type="domain" description="PAC" evidence="17">
    <location>
        <begin position="306"/>
        <end position="360"/>
    </location>
</feature>
<keyword evidence="3 11" id="KW-0597">Phosphoprotein</keyword>
<feature type="transmembrane region" description="Helical" evidence="13">
    <location>
        <begin position="101"/>
        <end position="118"/>
    </location>
</feature>
<feature type="domain" description="Response regulatory" evidence="15">
    <location>
        <begin position="621"/>
        <end position="736"/>
    </location>
</feature>
<dbReference type="InterPro" id="IPR036097">
    <property type="entry name" value="HisK_dim/P_sf"/>
</dbReference>
<dbReference type="CDD" id="cd00130">
    <property type="entry name" value="PAS"/>
    <property type="match status" value="1"/>
</dbReference>
<feature type="transmembrane region" description="Helical" evidence="13">
    <location>
        <begin position="152"/>
        <end position="171"/>
    </location>
</feature>
<evidence type="ECO:0000259" key="14">
    <source>
        <dbReference type="PROSITE" id="PS50109"/>
    </source>
</evidence>
<protein>
    <recommendedName>
        <fullName evidence="10">Sensory/regulatory protein RpfC</fullName>
        <ecNumber evidence="2">2.7.13.3</ecNumber>
    </recommendedName>
</protein>
<feature type="domain" description="Histidine kinase" evidence="14">
    <location>
        <begin position="378"/>
        <end position="598"/>
    </location>
</feature>
<dbReference type="PANTHER" id="PTHR45339">
    <property type="entry name" value="HYBRID SIGNAL TRANSDUCTION HISTIDINE KINASE J"/>
    <property type="match status" value="1"/>
</dbReference>
<dbReference type="SUPFAM" id="SSF55874">
    <property type="entry name" value="ATPase domain of HSP90 chaperone/DNA topoisomerase II/histidine kinase"/>
    <property type="match status" value="1"/>
</dbReference>
<keyword evidence="8" id="KW-0902">Two-component regulatory system</keyword>
<dbReference type="InterPro" id="IPR003661">
    <property type="entry name" value="HisK_dim/P_dom"/>
</dbReference>
<keyword evidence="19" id="KW-1185">Reference proteome</keyword>
<dbReference type="Pfam" id="PF08448">
    <property type="entry name" value="PAS_4"/>
    <property type="match status" value="1"/>
</dbReference>
<feature type="domain" description="PAS" evidence="16">
    <location>
        <begin position="234"/>
        <end position="305"/>
    </location>
</feature>
<evidence type="ECO:0000313" key="18">
    <source>
        <dbReference type="EMBL" id="MDQ2090963.1"/>
    </source>
</evidence>
<dbReference type="PROSITE" id="PS50109">
    <property type="entry name" value="HIS_KIN"/>
    <property type="match status" value="1"/>
</dbReference>
<dbReference type="PROSITE" id="PS50113">
    <property type="entry name" value="PAC"/>
    <property type="match status" value="1"/>
</dbReference>
<dbReference type="NCBIfam" id="TIGR00229">
    <property type="entry name" value="sensory_box"/>
    <property type="match status" value="1"/>
</dbReference>
<dbReference type="FunFam" id="3.30.565.10:FF:000010">
    <property type="entry name" value="Sensor histidine kinase RcsC"/>
    <property type="match status" value="1"/>
</dbReference>
<dbReference type="CDD" id="cd00082">
    <property type="entry name" value="HisKA"/>
    <property type="match status" value="1"/>
</dbReference>
<dbReference type="SMART" id="SM00388">
    <property type="entry name" value="HisKA"/>
    <property type="match status" value="1"/>
</dbReference>
<dbReference type="SUPFAM" id="SSF52172">
    <property type="entry name" value="CheY-like"/>
    <property type="match status" value="1"/>
</dbReference>
<evidence type="ECO:0000256" key="8">
    <source>
        <dbReference type="ARBA" id="ARBA00023012"/>
    </source>
</evidence>
<dbReference type="SMART" id="SM00448">
    <property type="entry name" value="REC"/>
    <property type="match status" value="1"/>
</dbReference>
<keyword evidence="12" id="KW-0175">Coiled coil</keyword>
<dbReference type="RefSeq" id="WP_306736252.1">
    <property type="nucleotide sequence ID" value="NZ_JANHAX010000004.1"/>
</dbReference>
<evidence type="ECO:0000256" key="12">
    <source>
        <dbReference type="SAM" id="Coils"/>
    </source>
</evidence>
<dbReference type="Gene3D" id="3.40.50.2300">
    <property type="match status" value="1"/>
</dbReference>
<dbReference type="InterPro" id="IPR035965">
    <property type="entry name" value="PAS-like_dom_sf"/>
</dbReference>
<dbReference type="SUPFAM" id="SSF47384">
    <property type="entry name" value="Homodimeric domain of signal transducing histidine kinase"/>
    <property type="match status" value="1"/>
</dbReference>
<evidence type="ECO:0000256" key="9">
    <source>
        <dbReference type="ARBA" id="ARBA00064003"/>
    </source>
</evidence>
<evidence type="ECO:0000256" key="6">
    <source>
        <dbReference type="ARBA" id="ARBA00022777"/>
    </source>
</evidence>
<keyword evidence="7 18" id="KW-0067">ATP-binding</keyword>
<dbReference type="PROSITE" id="PS50110">
    <property type="entry name" value="RESPONSE_REGULATORY"/>
    <property type="match status" value="1"/>
</dbReference>
<evidence type="ECO:0000256" key="10">
    <source>
        <dbReference type="ARBA" id="ARBA00068150"/>
    </source>
</evidence>
<evidence type="ECO:0000259" key="17">
    <source>
        <dbReference type="PROSITE" id="PS50113"/>
    </source>
</evidence>
<dbReference type="SUPFAM" id="SSF55785">
    <property type="entry name" value="PYP-like sensor domain (PAS domain)"/>
    <property type="match status" value="1"/>
</dbReference>
<comment type="subunit">
    <text evidence="9">At low DSF concentrations, interacts with RpfF.</text>
</comment>
<dbReference type="InterPro" id="IPR011006">
    <property type="entry name" value="CheY-like_superfamily"/>
</dbReference>
<feature type="coiled-coil region" evidence="12">
    <location>
        <begin position="348"/>
        <end position="378"/>
    </location>
</feature>
<dbReference type="SMART" id="SM00086">
    <property type="entry name" value="PAC"/>
    <property type="match status" value="1"/>
</dbReference>
<feature type="modified residue" description="4-aspartylphosphate" evidence="11">
    <location>
        <position position="670"/>
    </location>
</feature>
<keyword evidence="6" id="KW-0418">Kinase</keyword>
<name>A0AAE4B4E3_9RHOB</name>
<accession>A0AAE4B4E3</accession>
<dbReference type="Gene3D" id="1.10.287.130">
    <property type="match status" value="1"/>
</dbReference>
<evidence type="ECO:0000259" key="15">
    <source>
        <dbReference type="PROSITE" id="PS50110"/>
    </source>
</evidence>
<evidence type="ECO:0000256" key="3">
    <source>
        <dbReference type="ARBA" id="ARBA00022553"/>
    </source>
</evidence>
<sequence length="740" mass="79712">MVVDLHEIERELTDFDVRNSPAGLFERYARARVSRFLRRQVLTVLGAVAVALLVSPLAGVFAGLLVILGDGLDCMFLAAVPRRLAQGVDCNRLRRVSALTAGLHALTISAGVAIAWIATPEHPAVAVALALLLAAATNAGLALPFNRPAGQVQLAIFAVTAPVLFAASAVLHPAAQASILTDASSALVMGFVCLAFTRQAWQNRIRHLTRNRALICQRTDLVRANRQLEDSQTELRYLALVAEHANDSVILSGRDGRIRWINDAFTRITGYQLSEARGKTPAELLNAPETSQRVSDGIAQAVAEGRPHRTQILNATKDGRQIWVGTNLVPVQDENGEVELVIAIERDITDIKAREAELARAKERAEQSEAAKAQFLAAMSHEIRTPMNGIIGMADLLAEADLDRENRLYAETIRQSGEALLTIINDILDFSKLSAGKPATHSVVFPLRQVVDGVVTLLRPQARAKGLNIDVIADPALPVHVLGDDGRLRQILLNIAGNAVKFTHAGGVTLSLSSSSVEDGHRLCIAVCDTGIGIAPDRLDHVFEEFAQADAATTREYGGTGLGLSISRLLAREMSGDITVASTQGAGSCFTVTVVVGQIVEDPPQRRQTSFGPPEALAGRTVLVAEDNRTNQLLLRKYLKGQKLTLHFAENGRQAVELVAAHDPDIVLMDMAMPVMDGLAATRLIRRTRRDRPKIIALTANAFASDKATCLEAGMDGFLTKPVRKSDLLRVLARVAPGHT</sequence>
<gene>
    <name evidence="18" type="ORF">NO357_13750</name>
</gene>
<evidence type="ECO:0000256" key="4">
    <source>
        <dbReference type="ARBA" id="ARBA00022679"/>
    </source>
</evidence>